<evidence type="ECO:0000256" key="1">
    <source>
        <dbReference type="SAM" id="MobiDB-lite"/>
    </source>
</evidence>
<reference evidence="2" key="1">
    <citation type="submission" date="2020-07" db="EMBL/GenBank/DDBJ databases">
        <authorList>
            <person name="Ferguson B K."/>
        </authorList>
    </citation>
    <scope>NUCLEOTIDE SEQUENCE</scope>
    <source>
        <strain evidence="2">L06</strain>
    </source>
</reference>
<evidence type="ECO:0000313" key="2">
    <source>
        <dbReference type="EMBL" id="CAD1572361.1"/>
    </source>
</evidence>
<name>A0A6V7LAJ0_9HYME</name>
<gene>
    <name evidence="2" type="ORF">BBRV_LOCUS99286</name>
</gene>
<protein>
    <submittedName>
        <fullName evidence="2">Uncharacterized protein</fullName>
    </submittedName>
</protein>
<organism evidence="2">
    <name type="scientific">Bracon brevicornis</name>
    <dbReference type="NCBI Taxonomy" id="1563983"/>
    <lineage>
        <taxon>Eukaryota</taxon>
        <taxon>Metazoa</taxon>
        <taxon>Ecdysozoa</taxon>
        <taxon>Arthropoda</taxon>
        <taxon>Hexapoda</taxon>
        <taxon>Insecta</taxon>
        <taxon>Pterygota</taxon>
        <taxon>Neoptera</taxon>
        <taxon>Endopterygota</taxon>
        <taxon>Hymenoptera</taxon>
        <taxon>Apocrita</taxon>
        <taxon>Ichneumonoidea</taxon>
        <taxon>Braconidae</taxon>
        <taxon>Braconinae</taxon>
        <taxon>Bracon</taxon>
    </lineage>
</organism>
<dbReference type="AlphaFoldDB" id="A0A6V7LAJ0"/>
<proteinExistence type="predicted"/>
<feature type="region of interest" description="Disordered" evidence="1">
    <location>
        <begin position="1"/>
        <end position="57"/>
    </location>
</feature>
<feature type="compositionally biased region" description="Low complexity" evidence="1">
    <location>
        <begin position="16"/>
        <end position="35"/>
    </location>
</feature>
<feature type="region of interest" description="Disordered" evidence="1">
    <location>
        <begin position="145"/>
        <end position="176"/>
    </location>
</feature>
<accession>A0A6V7LAJ0</accession>
<sequence>MQRIQGSPAGARGVRTRSASNSSVSSTGSQSGTRGLTEKYISQPKTTVKGTAPSVRPVSPVALDQSLIVPEMQSAETTTLLAMQSILDKLTGIENRLTIMESNYTQSQKELKEKLAPLECLTELAGKVEAMNSRLGTVEQRLETLGNEQSKMRELLDNDGASGGENGGLAGEASSQ</sequence>
<feature type="compositionally biased region" description="Gly residues" evidence="1">
    <location>
        <begin position="161"/>
        <end position="170"/>
    </location>
</feature>
<dbReference type="EMBL" id="CADCXW020000339">
    <property type="protein sequence ID" value="CAD1572361.1"/>
    <property type="molecule type" value="Genomic_DNA"/>
</dbReference>